<dbReference type="OrthoDB" id="9788889at2"/>
<reference evidence="2 3" key="1">
    <citation type="submission" date="2019-01" db="EMBL/GenBank/DDBJ databases">
        <title>Ktedonosporobacter rubrisoli SCAWS-G2.</title>
        <authorList>
            <person name="Huang Y."/>
            <person name="Yan B."/>
        </authorList>
    </citation>
    <scope>NUCLEOTIDE SEQUENCE [LARGE SCALE GENOMIC DNA]</scope>
    <source>
        <strain evidence="2 3">SCAWS-G2</strain>
    </source>
</reference>
<organism evidence="2 3">
    <name type="scientific">Ktedonosporobacter rubrisoli</name>
    <dbReference type="NCBI Taxonomy" id="2509675"/>
    <lineage>
        <taxon>Bacteria</taxon>
        <taxon>Bacillati</taxon>
        <taxon>Chloroflexota</taxon>
        <taxon>Ktedonobacteria</taxon>
        <taxon>Ktedonobacterales</taxon>
        <taxon>Ktedonosporobacteraceae</taxon>
        <taxon>Ktedonosporobacter</taxon>
    </lineage>
</organism>
<protein>
    <submittedName>
        <fullName evidence="2">Pyridoxamine 5'-phosphate oxidase family protein</fullName>
    </submittedName>
</protein>
<sequence>MNTRIAKNILAHICYASLATTSQSGLPWCSPVYVAFDRNHHFYWISARQAHHSQNIREHRQIAAVLYDSTVSEGTGKGVYIQAIAQELSDPDEIASGLLAVFGRAGEQPPAIEIVRGNSPLRIYKAEMQAAWINVGGQVNGTPIEQRVEINLNNL</sequence>
<keyword evidence="3" id="KW-1185">Reference proteome</keyword>
<name>A0A4P6JPH0_KTERU</name>
<dbReference type="SUPFAM" id="SSF50475">
    <property type="entry name" value="FMN-binding split barrel"/>
    <property type="match status" value="1"/>
</dbReference>
<dbReference type="AlphaFoldDB" id="A0A4P6JPH0"/>
<dbReference type="Gene3D" id="2.30.110.10">
    <property type="entry name" value="Electron Transport, Fmn-binding Protein, Chain A"/>
    <property type="match status" value="1"/>
</dbReference>
<feature type="domain" description="Pyridoxamine 5'-phosphate oxidase N-terminal" evidence="1">
    <location>
        <begin position="10"/>
        <end position="97"/>
    </location>
</feature>
<dbReference type="Pfam" id="PF01243">
    <property type="entry name" value="PNPOx_N"/>
    <property type="match status" value="1"/>
</dbReference>
<evidence type="ECO:0000259" key="1">
    <source>
        <dbReference type="Pfam" id="PF01243"/>
    </source>
</evidence>
<evidence type="ECO:0000313" key="2">
    <source>
        <dbReference type="EMBL" id="QBD77278.1"/>
    </source>
</evidence>
<dbReference type="RefSeq" id="WP_129888341.1">
    <property type="nucleotide sequence ID" value="NZ_CP035758.1"/>
</dbReference>
<dbReference type="EMBL" id="CP035758">
    <property type="protein sequence ID" value="QBD77278.1"/>
    <property type="molecule type" value="Genomic_DNA"/>
</dbReference>
<dbReference type="Proteomes" id="UP000290365">
    <property type="component" value="Chromosome"/>
</dbReference>
<dbReference type="InterPro" id="IPR011576">
    <property type="entry name" value="Pyridox_Oxase_N"/>
</dbReference>
<proteinExistence type="predicted"/>
<gene>
    <name evidence="2" type="ORF">EPA93_15270</name>
</gene>
<accession>A0A4P6JPH0</accession>
<evidence type="ECO:0000313" key="3">
    <source>
        <dbReference type="Proteomes" id="UP000290365"/>
    </source>
</evidence>
<dbReference type="KEGG" id="kbs:EPA93_15270"/>
<dbReference type="InterPro" id="IPR012349">
    <property type="entry name" value="Split_barrel_FMN-bd"/>
</dbReference>